<gene>
    <name evidence="3" type="ORF">AAW31_10530</name>
    <name evidence="4" type="ORF">BCL69_107115</name>
</gene>
<reference evidence="5" key="1">
    <citation type="submission" date="2015-05" db="EMBL/GenBank/DDBJ databases">
        <title>Draft genome of Nitrosomonas communis strain Nm2.</title>
        <authorList>
            <person name="Kozlowski J.A."/>
            <person name="Kits K.D."/>
            <person name="Stein L.Y."/>
        </authorList>
    </citation>
    <scope>NUCLEOTIDE SEQUENCE [LARGE SCALE GENOMIC DNA]</scope>
    <source>
        <strain evidence="5">Nm2</strain>
    </source>
</reference>
<organism evidence="3 5">
    <name type="scientific">Nitrosomonas communis</name>
    <dbReference type="NCBI Taxonomy" id="44574"/>
    <lineage>
        <taxon>Bacteria</taxon>
        <taxon>Pseudomonadati</taxon>
        <taxon>Pseudomonadota</taxon>
        <taxon>Betaproteobacteria</taxon>
        <taxon>Nitrosomonadales</taxon>
        <taxon>Nitrosomonadaceae</taxon>
        <taxon>Nitrosomonas</taxon>
    </lineage>
</organism>
<dbReference type="GO" id="GO:0016787">
    <property type="term" value="F:hydrolase activity"/>
    <property type="evidence" value="ECO:0007669"/>
    <property type="project" value="UniProtKB-KW"/>
</dbReference>
<keyword evidence="1" id="KW-0378">Hydrolase</keyword>
<evidence type="ECO:0000313" key="5">
    <source>
        <dbReference type="Proteomes" id="UP000034156"/>
    </source>
</evidence>
<dbReference type="Gene3D" id="2.120.10.30">
    <property type="entry name" value="TolB, C-terminal domain"/>
    <property type="match status" value="1"/>
</dbReference>
<name>A0A0F7KG34_9PROT</name>
<accession>A0A0F7KG34</accession>
<dbReference type="Pfam" id="PF08450">
    <property type="entry name" value="SGL"/>
    <property type="match status" value="1"/>
</dbReference>
<dbReference type="PATRIC" id="fig|44574.3.peg.2564"/>
<dbReference type="PANTHER" id="PTHR47572:SF4">
    <property type="entry name" value="LACTONASE DRP35"/>
    <property type="match status" value="1"/>
</dbReference>
<evidence type="ECO:0000259" key="2">
    <source>
        <dbReference type="Pfam" id="PF08450"/>
    </source>
</evidence>
<evidence type="ECO:0000313" key="6">
    <source>
        <dbReference type="Proteomes" id="UP000324176"/>
    </source>
</evidence>
<protein>
    <submittedName>
        <fullName evidence="4">Sugar lactone lactonase YvrE</fullName>
    </submittedName>
</protein>
<dbReference type="OrthoDB" id="9031811at2"/>
<proteinExistence type="predicted"/>
<dbReference type="EMBL" id="CP011451">
    <property type="protein sequence ID" value="AKH38143.1"/>
    <property type="molecule type" value="Genomic_DNA"/>
</dbReference>
<dbReference type="PANTHER" id="PTHR47572">
    <property type="entry name" value="LIPOPROTEIN-RELATED"/>
    <property type="match status" value="1"/>
</dbReference>
<dbReference type="InterPro" id="IPR013658">
    <property type="entry name" value="SGL"/>
</dbReference>
<dbReference type="Proteomes" id="UP000324176">
    <property type="component" value="Unassembled WGS sequence"/>
</dbReference>
<dbReference type="EMBL" id="VNHT01000071">
    <property type="protein sequence ID" value="TYP78558.1"/>
    <property type="molecule type" value="Genomic_DNA"/>
</dbReference>
<dbReference type="InterPro" id="IPR011042">
    <property type="entry name" value="6-blade_b-propeller_TolB-like"/>
</dbReference>
<dbReference type="SUPFAM" id="SSF63829">
    <property type="entry name" value="Calcium-dependent phosphotriesterase"/>
    <property type="match status" value="1"/>
</dbReference>
<sequence length="281" mass="30085">MNSDTEILLAGLTFPESPRWRENRLWFTDQHARQVLTVTLDGKMECQLETEDLPGGLGWLPDGTLLLVAMTERKVYRLTEQGPVLHADLSSLAPFHCNDMVVAANGRAYVGNFGYDLHGGESPVATCLVLVEPDGHCSITASALIFPNGSVITPDGSTLIVAETFASRLTAFTLGEDGLLYTPRLWADLKNATPDGICLDAEGALWVASPGTSELLRVDHAGTVLARIQPVGAPYACMLGGPDRRTLFITTSETDDAAQARVMQSGRIEIARVAIPGAGLP</sequence>
<dbReference type="RefSeq" id="WP_046850202.1">
    <property type="nucleotide sequence ID" value="NZ_CP011451.1"/>
</dbReference>
<feature type="domain" description="SMP-30/Gluconolactonase/LRE-like region" evidence="2">
    <location>
        <begin position="14"/>
        <end position="252"/>
    </location>
</feature>
<dbReference type="Proteomes" id="UP000034156">
    <property type="component" value="Chromosome"/>
</dbReference>
<reference evidence="3 5" key="2">
    <citation type="journal article" date="2016" name="Genome Announc.">
        <title>Genome Sequence of Nitrosomonas communis Strain Nm2, a Mesophilic Ammonia-Oxidizing Bacterium Isolated from Mediterranean Soil.</title>
        <authorList>
            <person name="Kozlowski J.A."/>
            <person name="Kits K.D."/>
            <person name="Stein L.Y."/>
        </authorList>
    </citation>
    <scope>NUCLEOTIDE SEQUENCE [LARGE SCALE GENOMIC DNA]</scope>
    <source>
        <strain evidence="3 5">Nm2</strain>
    </source>
</reference>
<evidence type="ECO:0000313" key="4">
    <source>
        <dbReference type="EMBL" id="TYP78558.1"/>
    </source>
</evidence>
<dbReference type="InterPro" id="IPR051262">
    <property type="entry name" value="SMP-30/CGR1_Lactonase"/>
</dbReference>
<dbReference type="KEGG" id="nco:AAW31_10530"/>
<dbReference type="AlphaFoldDB" id="A0A0F7KG34"/>
<keyword evidence="5" id="KW-1185">Reference proteome</keyword>
<evidence type="ECO:0000313" key="3">
    <source>
        <dbReference type="EMBL" id="AKH38143.1"/>
    </source>
</evidence>
<reference evidence="4 6" key="3">
    <citation type="submission" date="2019-07" db="EMBL/GenBank/DDBJ databases">
        <title>Active sludge and wastewater microbial communities from Klosterneuburg, Austria.</title>
        <authorList>
            <person name="Wagner M."/>
        </authorList>
    </citation>
    <scope>NUCLEOTIDE SEQUENCE [LARGE SCALE GENOMIC DNA]</scope>
    <source>
        <strain evidence="4 6">Nm2</strain>
    </source>
</reference>
<evidence type="ECO:0000256" key="1">
    <source>
        <dbReference type="ARBA" id="ARBA00022801"/>
    </source>
</evidence>